<dbReference type="WBParaSite" id="MCU_014601-RA">
    <property type="protein sequence ID" value="MCU_014601-RA"/>
    <property type="gene ID" value="MCU_014601"/>
</dbReference>
<dbReference type="AlphaFoldDB" id="A0A5K3G7P8"/>
<organism evidence="1">
    <name type="scientific">Mesocestoides corti</name>
    <name type="common">Flatworm</name>
    <dbReference type="NCBI Taxonomy" id="53468"/>
    <lineage>
        <taxon>Eukaryota</taxon>
        <taxon>Metazoa</taxon>
        <taxon>Spiralia</taxon>
        <taxon>Lophotrochozoa</taxon>
        <taxon>Platyhelminthes</taxon>
        <taxon>Cestoda</taxon>
        <taxon>Eucestoda</taxon>
        <taxon>Cyclophyllidea</taxon>
        <taxon>Mesocestoididae</taxon>
        <taxon>Mesocestoides</taxon>
    </lineage>
</organism>
<proteinExistence type="predicted"/>
<evidence type="ECO:0000313" key="1">
    <source>
        <dbReference type="WBParaSite" id="MCU_014601-RA"/>
    </source>
</evidence>
<reference evidence="1" key="1">
    <citation type="submission" date="2019-11" db="UniProtKB">
        <authorList>
            <consortium name="WormBaseParasite"/>
        </authorList>
    </citation>
    <scope>IDENTIFICATION</scope>
</reference>
<sequence length="54" mass="6275">MRSNYANRTPALSHLWSTQAKTLQCQLNLSWRSSDIQKKWIHRHCPGLGLLSLK</sequence>
<protein>
    <submittedName>
        <fullName evidence="1">Uncharacterized protein</fullName>
    </submittedName>
</protein>
<name>A0A5K3G7P8_MESCO</name>
<accession>A0A5K3G7P8</accession>